<evidence type="ECO:0000256" key="9">
    <source>
        <dbReference type="ARBA" id="ARBA00023264"/>
    </source>
</evidence>
<name>A0A024TNA7_9STRA</name>
<dbReference type="InterPro" id="IPR003817">
    <property type="entry name" value="PS_Dcarbxylase"/>
</dbReference>
<evidence type="ECO:0000256" key="2">
    <source>
        <dbReference type="ARBA" id="ARBA00005189"/>
    </source>
</evidence>
<dbReference type="AlphaFoldDB" id="A0A024TNA7"/>
<dbReference type="NCBIfam" id="TIGR00163">
    <property type="entry name" value="PS_decarb"/>
    <property type="match status" value="1"/>
</dbReference>
<dbReference type="InterPro" id="IPR033177">
    <property type="entry name" value="PSD-B"/>
</dbReference>
<dbReference type="eggNOG" id="KOG2420">
    <property type="taxonomic scope" value="Eukaryota"/>
</dbReference>
<dbReference type="VEuPathDB" id="FungiDB:H310_10947"/>
<comment type="cofactor">
    <cofactor evidence="1">
        <name>pyruvate</name>
        <dbReference type="ChEBI" id="CHEBI:15361"/>
    </cofactor>
</comment>
<evidence type="ECO:0000256" key="1">
    <source>
        <dbReference type="ARBA" id="ARBA00001928"/>
    </source>
</evidence>
<keyword evidence="10" id="KW-0670">Pyruvate</keyword>
<keyword evidence="6" id="KW-0443">Lipid metabolism</keyword>
<dbReference type="EMBL" id="KI913980">
    <property type="protein sequence ID" value="ETV95469.1"/>
    <property type="molecule type" value="Genomic_DNA"/>
</dbReference>
<evidence type="ECO:0000256" key="8">
    <source>
        <dbReference type="ARBA" id="ARBA00023239"/>
    </source>
</evidence>
<dbReference type="EC" id="4.1.1.65" evidence="3"/>
<evidence type="ECO:0000256" key="4">
    <source>
        <dbReference type="ARBA" id="ARBA00022516"/>
    </source>
</evidence>
<keyword evidence="7" id="KW-0594">Phospholipid biosynthesis</keyword>
<proteinExistence type="predicted"/>
<dbReference type="STRING" id="157072.A0A024TNA7"/>
<keyword evidence="9" id="KW-1208">Phospholipid metabolism</keyword>
<sequence length="340" mass="38104">MRLPGKKTAAEARIRSKTTMLPLNVLPYRFISRVWGAVNDINLPSCLREPVYRAWTHAFDCQLDEMQHPLREYKNLGEFFSRQLKDGIRPVDMDPQKVCSPVDGRISTIGTVECTEGIPVLEQIKAWRGVRYRLDEFLGDVPEFFTTPRPGKALFHCVIYLAPGDYHRIHSPIDWHMTERRHFPGNLFPVNSLAVATVPSLFTWNERVVLLGQWAHGFHSLTAVGATNVGSILLDVEPELTTNMFYDHHKIRPKWGACRAKVYDPFHSVVRGTQVGQFKLGSTVVLVFEAPADFTFTVIPGDKVRYGQAIGLLPRAALADKAHPAGTTATSTTATDANDP</sequence>
<dbReference type="GeneID" id="20087997"/>
<comment type="pathway">
    <text evidence="11">Phospholipid metabolism; phosphatidylethanolamine biosynthesis.</text>
</comment>
<dbReference type="GO" id="GO:0006646">
    <property type="term" value="P:phosphatidylethanolamine biosynthetic process"/>
    <property type="evidence" value="ECO:0007669"/>
    <property type="project" value="UniProtKB-UniPathway"/>
</dbReference>
<accession>A0A024TNA7</accession>
<dbReference type="Pfam" id="PF02666">
    <property type="entry name" value="PS_Dcarbxylase"/>
    <property type="match status" value="1"/>
</dbReference>
<dbReference type="GO" id="GO:0005739">
    <property type="term" value="C:mitochondrion"/>
    <property type="evidence" value="ECO:0007669"/>
    <property type="project" value="TreeGrafter"/>
</dbReference>
<dbReference type="UniPathway" id="UPA00558"/>
<organism evidence="12">
    <name type="scientific">Aphanomyces invadans</name>
    <dbReference type="NCBI Taxonomy" id="157072"/>
    <lineage>
        <taxon>Eukaryota</taxon>
        <taxon>Sar</taxon>
        <taxon>Stramenopiles</taxon>
        <taxon>Oomycota</taxon>
        <taxon>Saprolegniomycetes</taxon>
        <taxon>Saprolegniales</taxon>
        <taxon>Verrucalvaceae</taxon>
        <taxon>Aphanomyces</taxon>
    </lineage>
</organism>
<reference evidence="12" key="1">
    <citation type="submission" date="2013-12" db="EMBL/GenBank/DDBJ databases">
        <title>The Genome Sequence of Aphanomyces invadans NJM9701.</title>
        <authorList>
            <consortium name="The Broad Institute Genomics Platform"/>
            <person name="Russ C."/>
            <person name="Tyler B."/>
            <person name="van West P."/>
            <person name="Dieguez-Uribeondo J."/>
            <person name="Young S.K."/>
            <person name="Zeng Q."/>
            <person name="Gargeya S."/>
            <person name="Fitzgerald M."/>
            <person name="Abouelleil A."/>
            <person name="Alvarado L."/>
            <person name="Chapman S.B."/>
            <person name="Gainer-Dewar J."/>
            <person name="Goldberg J."/>
            <person name="Griggs A."/>
            <person name="Gujja S."/>
            <person name="Hansen M."/>
            <person name="Howarth C."/>
            <person name="Imamovic A."/>
            <person name="Ireland A."/>
            <person name="Larimer J."/>
            <person name="McCowan C."/>
            <person name="Murphy C."/>
            <person name="Pearson M."/>
            <person name="Poon T.W."/>
            <person name="Priest M."/>
            <person name="Roberts A."/>
            <person name="Saif S."/>
            <person name="Shea T."/>
            <person name="Sykes S."/>
            <person name="Wortman J."/>
            <person name="Nusbaum C."/>
            <person name="Birren B."/>
        </authorList>
    </citation>
    <scope>NUCLEOTIDE SEQUENCE [LARGE SCALE GENOMIC DNA]</scope>
    <source>
        <strain evidence="12">NJM9701</strain>
    </source>
</reference>
<dbReference type="GO" id="GO:0004609">
    <property type="term" value="F:phosphatidylserine decarboxylase activity"/>
    <property type="evidence" value="ECO:0007669"/>
    <property type="project" value="UniProtKB-EC"/>
</dbReference>
<evidence type="ECO:0000256" key="10">
    <source>
        <dbReference type="ARBA" id="ARBA00023317"/>
    </source>
</evidence>
<evidence type="ECO:0000313" key="12">
    <source>
        <dbReference type="EMBL" id="ETV95469.1"/>
    </source>
</evidence>
<evidence type="ECO:0000256" key="3">
    <source>
        <dbReference type="ARBA" id="ARBA00012243"/>
    </source>
</evidence>
<keyword evidence="8" id="KW-0456">Lyase</keyword>
<keyword evidence="5" id="KW-0210">Decarboxylase</keyword>
<dbReference type="OrthoDB" id="4330at2759"/>
<comment type="pathway">
    <text evidence="2">Lipid metabolism.</text>
</comment>
<protein>
    <recommendedName>
        <fullName evidence="3">phosphatidylserine decarboxylase</fullName>
        <ecNumber evidence="3">4.1.1.65</ecNumber>
    </recommendedName>
</protein>
<evidence type="ECO:0000256" key="11">
    <source>
        <dbReference type="ARBA" id="ARBA00024326"/>
    </source>
</evidence>
<evidence type="ECO:0000256" key="6">
    <source>
        <dbReference type="ARBA" id="ARBA00023098"/>
    </source>
</evidence>
<dbReference type="RefSeq" id="XP_008875662.1">
    <property type="nucleotide sequence ID" value="XM_008877440.1"/>
</dbReference>
<dbReference type="PANTHER" id="PTHR10067">
    <property type="entry name" value="PHOSPHATIDYLSERINE DECARBOXYLASE"/>
    <property type="match status" value="1"/>
</dbReference>
<keyword evidence="4" id="KW-0444">Lipid biosynthesis</keyword>
<evidence type="ECO:0000256" key="5">
    <source>
        <dbReference type="ARBA" id="ARBA00022793"/>
    </source>
</evidence>
<dbReference type="PANTHER" id="PTHR10067:SF6">
    <property type="entry name" value="PHOSPHATIDYLSERINE DECARBOXYLASE PROENZYME, MITOCHONDRIAL"/>
    <property type="match status" value="1"/>
</dbReference>
<evidence type="ECO:0000256" key="7">
    <source>
        <dbReference type="ARBA" id="ARBA00023209"/>
    </source>
</evidence>
<gene>
    <name evidence="12" type="ORF">H310_10947</name>
</gene>